<dbReference type="GO" id="GO:0005730">
    <property type="term" value="C:nucleolus"/>
    <property type="evidence" value="ECO:0007669"/>
    <property type="project" value="TreeGrafter"/>
</dbReference>
<dbReference type="InterPro" id="IPR014727">
    <property type="entry name" value="TopoI_cat_a/b-sub_euk"/>
</dbReference>
<feature type="compositionally biased region" description="Acidic residues" evidence="9">
    <location>
        <begin position="13"/>
        <end position="59"/>
    </location>
</feature>
<dbReference type="Gene3D" id="1.10.10.41">
    <property type="entry name" value="Yeast DNA topoisomerase - domain 1"/>
    <property type="match status" value="1"/>
</dbReference>
<dbReference type="GO" id="GO:0007059">
    <property type="term" value="P:chromosome segregation"/>
    <property type="evidence" value="ECO:0007669"/>
    <property type="project" value="TreeGrafter"/>
</dbReference>
<dbReference type="GO" id="GO:0006265">
    <property type="term" value="P:DNA topological change"/>
    <property type="evidence" value="ECO:0007669"/>
    <property type="project" value="UniProtKB-UniRule"/>
</dbReference>
<dbReference type="KEGG" id="tet:TTHERM_01299650"/>
<dbReference type="HOGENOM" id="CLU_009193_2_0_1"/>
<dbReference type="SUPFAM" id="SSF56741">
    <property type="entry name" value="Eukaryotic DNA topoisomerase I, N-terminal DNA-binding fragment"/>
    <property type="match status" value="1"/>
</dbReference>
<feature type="compositionally biased region" description="Acidic residues" evidence="9">
    <location>
        <begin position="68"/>
        <end position="78"/>
    </location>
</feature>
<comment type="catalytic activity">
    <reaction evidence="1 6 7">
        <text>ATP-independent breakage of single-stranded DNA, followed by passage and rejoining.</text>
        <dbReference type="EC" id="5.6.2.1"/>
    </reaction>
</comment>
<dbReference type="SMART" id="SM00435">
    <property type="entry name" value="TOPEUc"/>
    <property type="match status" value="1"/>
</dbReference>
<dbReference type="InterPro" id="IPR011010">
    <property type="entry name" value="DNA_brk_join_enz"/>
</dbReference>
<dbReference type="Proteomes" id="UP000009168">
    <property type="component" value="Unassembled WGS sequence"/>
</dbReference>
<evidence type="ECO:0000256" key="8">
    <source>
        <dbReference type="SAM" id="Coils"/>
    </source>
</evidence>
<dbReference type="AlphaFoldDB" id="Q24BB2"/>
<dbReference type="RefSeq" id="XP_001025304.2">
    <property type="nucleotide sequence ID" value="XM_001025304.2"/>
</dbReference>
<dbReference type="GO" id="GO:0005694">
    <property type="term" value="C:chromosome"/>
    <property type="evidence" value="ECO:0007669"/>
    <property type="project" value="InterPro"/>
</dbReference>
<dbReference type="Pfam" id="PF01028">
    <property type="entry name" value="Topoisom_I"/>
    <property type="match status" value="1"/>
</dbReference>
<dbReference type="STRING" id="312017.Q24BB2"/>
<dbReference type="Pfam" id="PF14370">
    <property type="entry name" value="Topo_C_assoc"/>
    <property type="match status" value="1"/>
</dbReference>
<evidence type="ECO:0000256" key="4">
    <source>
        <dbReference type="ARBA" id="ARBA00023125"/>
    </source>
</evidence>
<reference evidence="12" key="1">
    <citation type="journal article" date="2006" name="PLoS Biol.">
        <title>Macronuclear genome sequence of the ciliate Tetrahymena thermophila, a model eukaryote.</title>
        <authorList>
            <person name="Eisen J.A."/>
            <person name="Coyne R.S."/>
            <person name="Wu M."/>
            <person name="Wu D."/>
            <person name="Thiagarajan M."/>
            <person name="Wortman J.R."/>
            <person name="Badger J.H."/>
            <person name="Ren Q."/>
            <person name="Amedeo P."/>
            <person name="Jones K.M."/>
            <person name="Tallon L.J."/>
            <person name="Delcher A.L."/>
            <person name="Salzberg S.L."/>
            <person name="Silva J.C."/>
            <person name="Haas B.J."/>
            <person name="Majoros W.H."/>
            <person name="Farzad M."/>
            <person name="Carlton J.M."/>
            <person name="Smith R.K. Jr."/>
            <person name="Garg J."/>
            <person name="Pearlman R.E."/>
            <person name="Karrer K.M."/>
            <person name="Sun L."/>
            <person name="Manning G."/>
            <person name="Elde N.C."/>
            <person name="Turkewitz A.P."/>
            <person name="Asai D.J."/>
            <person name="Wilkes D.E."/>
            <person name="Wang Y."/>
            <person name="Cai H."/>
            <person name="Collins K."/>
            <person name="Stewart B.A."/>
            <person name="Lee S.R."/>
            <person name="Wilamowska K."/>
            <person name="Weinberg Z."/>
            <person name="Ruzzo W.L."/>
            <person name="Wloga D."/>
            <person name="Gaertig J."/>
            <person name="Frankel J."/>
            <person name="Tsao C.-C."/>
            <person name="Gorovsky M.A."/>
            <person name="Keeling P.J."/>
            <person name="Waller R.F."/>
            <person name="Patron N.J."/>
            <person name="Cherry J.M."/>
            <person name="Stover N.A."/>
            <person name="Krieger C.J."/>
            <person name="del Toro C."/>
            <person name="Ryder H.F."/>
            <person name="Williamson S.C."/>
            <person name="Barbeau R.A."/>
            <person name="Hamilton E.P."/>
            <person name="Orias E."/>
        </authorList>
    </citation>
    <scope>NUCLEOTIDE SEQUENCE [LARGE SCALE GENOMIC DNA]</scope>
    <source>
        <strain evidence="12">SB210</strain>
    </source>
</reference>
<dbReference type="FunFam" id="3.90.15.10:FF:000003">
    <property type="entry name" value="DNA topoisomerase I"/>
    <property type="match status" value="1"/>
</dbReference>
<evidence type="ECO:0000256" key="1">
    <source>
        <dbReference type="ARBA" id="ARBA00000213"/>
    </source>
</evidence>
<evidence type="ECO:0000256" key="3">
    <source>
        <dbReference type="ARBA" id="ARBA00023029"/>
    </source>
</evidence>
<evidence type="ECO:0000256" key="9">
    <source>
        <dbReference type="SAM" id="MobiDB-lite"/>
    </source>
</evidence>
<dbReference type="Pfam" id="PF02919">
    <property type="entry name" value="Topoisom_I_N"/>
    <property type="match status" value="1"/>
</dbReference>
<organism evidence="11 12">
    <name type="scientific">Tetrahymena thermophila (strain SB210)</name>
    <dbReference type="NCBI Taxonomy" id="312017"/>
    <lineage>
        <taxon>Eukaryota</taxon>
        <taxon>Sar</taxon>
        <taxon>Alveolata</taxon>
        <taxon>Ciliophora</taxon>
        <taxon>Intramacronucleata</taxon>
        <taxon>Oligohymenophorea</taxon>
        <taxon>Hymenostomatida</taxon>
        <taxon>Tetrahymenina</taxon>
        <taxon>Tetrahymenidae</taxon>
        <taxon>Tetrahymena</taxon>
    </lineage>
</organism>
<dbReference type="InterPro" id="IPR013030">
    <property type="entry name" value="DNA_topo_DNA_db_N_dom2"/>
</dbReference>
<dbReference type="Gene3D" id="1.10.132.10">
    <property type="match status" value="1"/>
</dbReference>
<gene>
    <name evidence="11" type="ORF">TTHERM_01299650</name>
</gene>
<dbReference type="SMR" id="Q24BB2"/>
<evidence type="ECO:0000313" key="12">
    <source>
        <dbReference type="Proteomes" id="UP000009168"/>
    </source>
</evidence>
<feature type="domain" description="DNA topoisomerase I eukaryotic-type" evidence="10">
    <location>
        <begin position="275"/>
        <end position="668"/>
    </location>
</feature>
<dbReference type="InterPro" id="IPR013034">
    <property type="entry name" value="DNA_topo_DNA_db_N_dom1"/>
</dbReference>
<dbReference type="Gene3D" id="2.170.11.10">
    <property type="entry name" value="DNA Topoisomerase I, domain 2"/>
    <property type="match status" value="1"/>
</dbReference>
<feature type="coiled-coil region" evidence="8">
    <location>
        <begin position="615"/>
        <end position="642"/>
    </location>
</feature>
<dbReference type="GO" id="GO:0003917">
    <property type="term" value="F:DNA topoisomerase type I (single strand cut, ATP-independent) activity"/>
    <property type="evidence" value="ECO:0007669"/>
    <property type="project" value="UniProtKB-UniRule"/>
</dbReference>
<accession>Q24BB2</accession>
<dbReference type="EC" id="5.6.2.1" evidence="7"/>
<comment type="function">
    <text evidence="7">Releases the supercoiling and torsional tension of DNA introduced during the DNA replication and transcription by transiently cleaving and rejoining one strand of the DNA duplex. Introduces a single-strand break via transesterification at the specific target site 5'-[CT]CCTTp site in duplex DNA. The scissile phosphodiester is attacked by the catalytic tyrosine of the enzyme, resulting in the formation of a DNA-(3'-phosphotyrosyl)-enzyme intermediate and the expulsion of a 5'-OH DNA strand. The free DNA strand then undergoes passage around the unbroken strand thus removing DNA supercoils. Finally, in the religation step, the DNA 5'-OH attacks the covalent intermediate to expel the active-site tyrosine and restore the DNA phosphodiester backbone.</text>
</comment>
<dbReference type="GeneID" id="7824310"/>
<evidence type="ECO:0000256" key="7">
    <source>
        <dbReference type="RuleBase" id="RU365101"/>
    </source>
</evidence>
<dbReference type="CDD" id="cd00659">
    <property type="entry name" value="Topo_IB_C"/>
    <property type="match status" value="1"/>
</dbReference>
<comment type="similarity">
    <text evidence="2 6 7">Belongs to the type IB topoisomerase family.</text>
</comment>
<dbReference type="InterPro" id="IPR001631">
    <property type="entry name" value="TopoI"/>
</dbReference>
<keyword evidence="12" id="KW-1185">Reference proteome</keyword>
<protein>
    <recommendedName>
        <fullName evidence="7">DNA topoisomerase I</fullName>
        <ecNumber evidence="7">5.6.2.1</ecNumber>
    </recommendedName>
    <alternativeName>
        <fullName evidence="7">DNA topoisomerase 1</fullName>
    </alternativeName>
</protein>
<keyword evidence="4 6" id="KW-0238">DNA-binding</keyword>
<dbReference type="OrthoDB" id="47179at2759"/>
<dbReference type="SUPFAM" id="SSF56349">
    <property type="entry name" value="DNA breaking-rejoining enzymes"/>
    <property type="match status" value="1"/>
</dbReference>
<dbReference type="PANTHER" id="PTHR10290">
    <property type="entry name" value="DNA TOPOISOMERASE I"/>
    <property type="match status" value="1"/>
</dbReference>
<dbReference type="InterPro" id="IPR008336">
    <property type="entry name" value="TopoI_DNA-bd_euk"/>
</dbReference>
<keyword evidence="8" id="KW-0175">Coiled coil</keyword>
<dbReference type="InParanoid" id="Q24BB2"/>
<dbReference type="InterPro" id="IPR014711">
    <property type="entry name" value="TopoI_cat_a-hlx-sub_euk"/>
</dbReference>
<feature type="coiled-coil region" evidence="8">
    <location>
        <begin position="225"/>
        <end position="252"/>
    </location>
</feature>
<dbReference type="GO" id="GO:0003677">
    <property type="term" value="F:DNA binding"/>
    <property type="evidence" value="ECO:0007669"/>
    <property type="project" value="UniProtKB-UniRule"/>
</dbReference>
<dbReference type="InterPro" id="IPR051062">
    <property type="entry name" value="Topoisomerase_IB"/>
</dbReference>
<dbReference type="InterPro" id="IPR036202">
    <property type="entry name" value="TopoI_DNA-bd_euk_N_sf"/>
</dbReference>
<evidence type="ECO:0000256" key="5">
    <source>
        <dbReference type="ARBA" id="ARBA00023235"/>
    </source>
</evidence>
<evidence type="ECO:0000256" key="2">
    <source>
        <dbReference type="ARBA" id="ARBA00006645"/>
    </source>
</evidence>
<sequence length="695" mass="80931">MSSKKNTKKVSDSEDDDFEEEEDESEGSGEEDSAENSVKEEEDEEEEENGDNEIKEEDNADTKIEVKDENEDDEEEEEFKPSINGNKRKNDTPVEKAAGLSNAKQVKTSGGDAVKKPVQKQQDSDDEDDENSDIKWKYLEHHGVLFPDYWQKHNVRPRYDGKPIDLNLLQEEMATYWSQTLGTDWEHKPKYRENFSKQFLDTFGKDKGKYDFDKFDFTPIKIHLEEQKEIRKNRSKEEKNQEKQKKERLSDYYAGAILDGFREKVGQFMIEPPTLFKGRGEHPKMGMMKGRIQPEAVVINISKDAPVPKCSVPGHGWSEIVHKQDVTWLASYKDDSVKKQHKYIFLSAESKLKAENDKKKYEKARRLKNLIGQIRENYERKLRSSDPVDRQLGTATYLIDKLALRVGNEKSEEEADTVGCCSLRVEHIQVIEDTQIGFDFLGKDSMRYQNTVKVTEIVWKNMQSFIKNKKPGDDLFDRIDASSLNEYLKSQMEGLTAKVFRTYNASHTLQKELDKADEEGLDKMDLKDKLNFYDEANRNVAILCNHQKTVGKNFDVMVGKMEQRINVYKDYEKELHTHLNKCKKNGVNAYEKEVILEEKDDGKHKMFVKKFPGTKEKIQEAIEKIKKKIDEEQNKKQSKEKNKEIALGTSKTNYNDPRISVVWCKKWEVPVEKVFPKTLIAKFVWAMDTDLEWSF</sequence>
<dbReference type="EMBL" id="GG662422">
    <property type="protein sequence ID" value="EAS05059.2"/>
    <property type="molecule type" value="Genomic_DNA"/>
</dbReference>
<dbReference type="InterPro" id="IPR025834">
    <property type="entry name" value="TopoI_C_dom"/>
</dbReference>
<dbReference type="InterPro" id="IPR013500">
    <property type="entry name" value="TopoI_cat_euk"/>
</dbReference>
<feature type="region of interest" description="Disordered" evidence="9">
    <location>
        <begin position="1"/>
        <end position="131"/>
    </location>
</feature>
<proteinExistence type="inferred from homology"/>
<keyword evidence="3 6" id="KW-0799">Topoisomerase</keyword>
<dbReference type="PANTHER" id="PTHR10290:SF3">
    <property type="entry name" value="DNA TOPOISOMERASE 1"/>
    <property type="match status" value="1"/>
</dbReference>
<dbReference type="InterPro" id="IPR013499">
    <property type="entry name" value="TopoI_euk"/>
</dbReference>
<dbReference type="PROSITE" id="PS52038">
    <property type="entry name" value="TOPO_IB_2"/>
    <property type="match status" value="1"/>
</dbReference>
<dbReference type="GO" id="GO:0006260">
    <property type="term" value="P:DNA replication"/>
    <property type="evidence" value="ECO:0007669"/>
    <property type="project" value="TreeGrafter"/>
</dbReference>
<evidence type="ECO:0000313" key="11">
    <source>
        <dbReference type="EMBL" id="EAS05059.2"/>
    </source>
</evidence>
<dbReference type="PRINTS" id="PR00416">
    <property type="entry name" value="EUTPISMRASEI"/>
</dbReference>
<feature type="active site" description="O-(3'-phospho-DNA)-tyrosine intermediate" evidence="6">
    <location>
        <position position="654"/>
    </location>
</feature>
<keyword evidence="5 6" id="KW-0413">Isomerase</keyword>
<name>Q24BB2_TETTS</name>
<dbReference type="Gene3D" id="3.90.15.10">
    <property type="entry name" value="Topoisomerase I, Chain A, domain 3"/>
    <property type="match status" value="1"/>
</dbReference>
<dbReference type="FunCoup" id="Q24BB2">
    <property type="interactions" value="303"/>
</dbReference>
<evidence type="ECO:0000259" key="10">
    <source>
        <dbReference type="SMART" id="SM00435"/>
    </source>
</evidence>
<dbReference type="eggNOG" id="KOG0981">
    <property type="taxonomic scope" value="Eukaryota"/>
</dbReference>
<evidence type="ECO:0000256" key="6">
    <source>
        <dbReference type="PROSITE-ProRule" id="PRU01382"/>
    </source>
</evidence>